<evidence type="ECO:0000313" key="4">
    <source>
        <dbReference type="Proteomes" id="UP000002726"/>
    </source>
</evidence>
<keyword evidence="1" id="KW-1133">Transmembrane helix</keyword>
<accession>B6SCV0</accession>
<evidence type="ECO:0000313" key="2">
    <source>
        <dbReference type="EMBL" id="ACJ10173.1"/>
    </source>
</evidence>
<name>B6SCV0_9CAUD</name>
<proteinExistence type="predicted"/>
<dbReference type="Pfam" id="PF16080">
    <property type="entry name" value="Phage_holin_2_3"/>
    <property type="match status" value="1"/>
</dbReference>
<dbReference type="EMBL" id="LR794152">
    <property type="protein sequence ID" value="CAB3775478.1"/>
    <property type="molecule type" value="Genomic_DNA"/>
</dbReference>
<keyword evidence="4" id="KW-1185">Reference proteome</keyword>
<dbReference type="OrthoDB" id="21428at10239"/>
<dbReference type="Proteomes" id="UP000502150">
    <property type="component" value="Chromosome"/>
</dbReference>
<reference evidence="2 4" key="1">
    <citation type="journal article" date="2005" name="Proc. Natl. Acad. Sci. U.S.A.">
        <title>The players in a mutualistic symbiosis: insects, bacteria, viruses, and virulence genes.</title>
        <authorList>
            <person name="Moran N.A."/>
            <person name="Degnan P.H."/>
            <person name="Santos S.R."/>
            <person name="Dunbar H.E."/>
            <person name="Ochman H."/>
        </authorList>
    </citation>
    <scope>NUCLEOTIDE SEQUENCE</scope>
    <source>
        <strain evidence="2">T5A</strain>
    </source>
</reference>
<protein>
    <submittedName>
        <fullName evidence="3">Bacteriophage holin HP1 family protein</fullName>
    </submittedName>
    <submittedName>
        <fullName evidence="2">Phage 21-like group II holin</fullName>
    </submittedName>
</protein>
<evidence type="ECO:0000313" key="3">
    <source>
        <dbReference type="EMBL" id="CAB3775478.1"/>
    </source>
</evidence>
<sequence>MSLNMSEKYATPTAYLSSLMATVLGFFTLEQWVAVTGIVCTIGTFLINVYYRKKEYKLKARHYDDTEKNPDGHRW</sequence>
<organism evidence="2 4">
    <name type="scientific">Bacteriophage APSE-2</name>
    <dbReference type="NCBI Taxonomy" id="340054"/>
    <lineage>
        <taxon>Viruses</taxon>
        <taxon>Duplodnaviria</taxon>
        <taxon>Heunggongvirae</taxon>
        <taxon>Uroviricota</taxon>
        <taxon>Caudoviricetes</taxon>
        <taxon>Sendosyvirus</taxon>
        <taxon>Sendosyvirus APSE2</taxon>
    </lineage>
</organism>
<dbReference type="EMBL" id="EU794049">
    <property type="protein sequence ID" value="ACJ10173.1"/>
    <property type="molecule type" value="Genomic_DNA"/>
</dbReference>
<keyword evidence="1" id="KW-0812">Transmembrane</keyword>
<evidence type="ECO:0000256" key="1">
    <source>
        <dbReference type="SAM" id="Phobius"/>
    </source>
</evidence>
<dbReference type="Proteomes" id="UP000002726">
    <property type="component" value="Segment"/>
</dbReference>
<evidence type="ECO:0000313" key="5">
    <source>
        <dbReference type="Proteomes" id="UP000502150"/>
    </source>
</evidence>
<dbReference type="GeneID" id="7020945"/>
<gene>
    <name evidence="2" type="primary">E</name>
    <name evidence="3" type="ORF">APERGRSR3692_32</name>
    <name evidence="2" type="ORF">APSE211</name>
</gene>
<dbReference type="InterPro" id="IPR032118">
    <property type="entry name" value="Phage_holin_HP1"/>
</dbReference>
<reference evidence="3 5" key="3">
    <citation type="submission" date="2020-04" db="EMBL/GenBank/DDBJ databases">
        <authorList>
            <person name="Manzano-Marin A."/>
            <person name="Manzano-Marin A."/>
        </authorList>
    </citation>
    <scope>NUCLEOTIDE SEQUENCE [LARGE SCALE GENOMIC DNA]</scope>
    <source>
        <strain evidence="3 5">HaErgrossulariae-3692</strain>
    </source>
</reference>
<dbReference type="KEGG" id="vg:7020945"/>
<reference evidence="2 4" key="2">
    <citation type="journal article" date="2008" name="Appl. Environ. Microbiol.">
        <title>Diverse phage-encoded toxins in a protective insect endosymbiont.</title>
        <authorList>
            <person name="Degnan P.H."/>
            <person name="Moran N.A."/>
        </authorList>
    </citation>
    <scope>NUCLEOTIDE SEQUENCE</scope>
    <source>
        <strain evidence="2">T5A</strain>
    </source>
</reference>
<feature type="transmembrane region" description="Helical" evidence="1">
    <location>
        <begin position="33"/>
        <end position="51"/>
    </location>
</feature>
<dbReference type="RefSeq" id="YP_002308524.1">
    <property type="nucleotide sequence ID" value="NC_011551.1"/>
</dbReference>
<keyword evidence="1" id="KW-0472">Membrane</keyword>